<protein>
    <submittedName>
        <fullName evidence="2">Uncharacterized protein</fullName>
    </submittedName>
</protein>
<keyword evidence="3" id="KW-1185">Reference proteome</keyword>
<keyword evidence="1" id="KW-0732">Signal</keyword>
<dbReference type="Gene3D" id="3.90.380.10">
    <property type="entry name" value="Naphthalene 1,2-dioxygenase Alpha Subunit, Chain A, domain 1"/>
    <property type="match status" value="1"/>
</dbReference>
<reference evidence="3" key="1">
    <citation type="submission" date="2017-11" db="EMBL/GenBank/DDBJ databases">
        <authorList>
            <person name="Lima N.C."/>
            <person name="Parody-Merino A.M."/>
            <person name="Battley P.F."/>
            <person name="Fidler A.E."/>
            <person name="Prosdocimi F."/>
        </authorList>
    </citation>
    <scope>NUCLEOTIDE SEQUENCE [LARGE SCALE GENOMIC DNA]</scope>
</reference>
<dbReference type="EMBL" id="KZ508793">
    <property type="protein sequence ID" value="PKU34794.1"/>
    <property type="molecule type" value="Genomic_DNA"/>
</dbReference>
<reference evidence="3" key="2">
    <citation type="submission" date="2017-12" db="EMBL/GenBank/DDBJ databases">
        <title>Genome sequence of the Bar-tailed Godwit (Limosa lapponica baueri).</title>
        <authorList>
            <person name="Lima N.C.B."/>
            <person name="Parody-Merino A.M."/>
            <person name="Battley P.F."/>
            <person name="Fidler A.E."/>
            <person name="Prosdocimi F."/>
        </authorList>
    </citation>
    <scope>NUCLEOTIDE SEQUENCE [LARGE SCALE GENOMIC DNA]</scope>
</reference>
<dbReference type="Proteomes" id="UP000233556">
    <property type="component" value="Unassembled WGS sequence"/>
</dbReference>
<dbReference type="OrthoDB" id="426882at2759"/>
<gene>
    <name evidence="2" type="ORF">llap_14902</name>
</gene>
<evidence type="ECO:0000313" key="3">
    <source>
        <dbReference type="Proteomes" id="UP000233556"/>
    </source>
</evidence>
<evidence type="ECO:0000313" key="2">
    <source>
        <dbReference type="EMBL" id="PKU34794.1"/>
    </source>
</evidence>
<proteinExistence type="predicted"/>
<accession>A0A2I0TLV7</accession>
<organism evidence="2 3">
    <name type="scientific">Limosa lapponica baueri</name>
    <dbReference type="NCBI Taxonomy" id="1758121"/>
    <lineage>
        <taxon>Eukaryota</taxon>
        <taxon>Metazoa</taxon>
        <taxon>Chordata</taxon>
        <taxon>Craniata</taxon>
        <taxon>Vertebrata</taxon>
        <taxon>Euteleostomi</taxon>
        <taxon>Archelosauria</taxon>
        <taxon>Archosauria</taxon>
        <taxon>Dinosauria</taxon>
        <taxon>Saurischia</taxon>
        <taxon>Theropoda</taxon>
        <taxon>Coelurosauria</taxon>
        <taxon>Aves</taxon>
        <taxon>Neognathae</taxon>
        <taxon>Neoaves</taxon>
        <taxon>Charadriiformes</taxon>
        <taxon>Scolopacidae</taxon>
        <taxon>Limosa</taxon>
    </lineage>
</organism>
<feature type="chain" id="PRO_5014144553" evidence="1">
    <location>
        <begin position="24"/>
        <end position="120"/>
    </location>
</feature>
<feature type="signal peptide" evidence="1">
    <location>
        <begin position="1"/>
        <end position="23"/>
    </location>
</feature>
<evidence type="ECO:0000256" key="1">
    <source>
        <dbReference type="SAM" id="SignalP"/>
    </source>
</evidence>
<dbReference type="AlphaFoldDB" id="A0A2I0TLV7"/>
<name>A0A2I0TLV7_LIMLA</name>
<sequence>MAKPMWWTPTALTSGLTSLPAGASWATASSAHFTAGSFEEKMENAPASPTLKKVGPGLVFLLFEHAFLGRGIILQTVTPLEPLLQNVVHTIYYQKNMPAIIPKFILRAECIQVKDVNKIL</sequence>